<evidence type="ECO:0000256" key="1">
    <source>
        <dbReference type="ARBA" id="ARBA00009437"/>
    </source>
</evidence>
<dbReference type="SUPFAM" id="SSF46785">
    <property type="entry name" value="Winged helix' DNA-binding domain"/>
    <property type="match status" value="1"/>
</dbReference>
<accession>A0A7Y8AS93</accession>
<reference evidence="6 7" key="1">
    <citation type="submission" date="2020-04" db="EMBL/GenBank/DDBJ databases">
        <title>Molecular characterization of pseudomonads from Agaricus bisporus reveal novel blotch 2 pathogens in Western Europe.</title>
        <authorList>
            <person name="Taparia T."/>
            <person name="Krijger M."/>
            <person name="Haynes E."/>
            <person name="Elpinstone J.G."/>
            <person name="Noble R."/>
            <person name="Van Der Wolf J."/>
        </authorList>
    </citation>
    <scope>NUCLEOTIDE SEQUENCE [LARGE SCALE GENOMIC DNA]</scope>
    <source>
        <strain evidence="6 7">IPO3746</strain>
    </source>
</reference>
<evidence type="ECO:0000313" key="6">
    <source>
        <dbReference type="EMBL" id="NWD38859.1"/>
    </source>
</evidence>
<dbReference type="Pfam" id="PF00126">
    <property type="entry name" value="HTH_1"/>
    <property type="match status" value="1"/>
</dbReference>
<evidence type="ECO:0000256" key="3">
    <source>
        <dbReference type="ARBA" id="ARBA00023125"/>
    </source>
</evidence>
<dbReference type="InterPro" id="IPR036390">
    <property type="entry name" value="WH_DNA-bd_sf"/>
</dbReference>
<dbReference type="InterPro" id="IPR005119">
    <property type="entry name" value="LysR_subst-bd"/>
</dbReference>
<dbReference type="Proteomes" id="UP000549134">
    <property type="component" value="Unassembled WGS sequence"/>
</dbReference>
<dbReference type="GeneID" id="55849418"/>
<keyword evidence="2" id="KW-0805">Transcription regulation</keyword>
<sequence>MSFSSDSVEVFLAVVERGSFSAAARALGKVPSAVSMGIANLEAELGYALFDRSHREPVPTDLALALIPHARLMAEQLKQLQVHALQLSQGLESKLSIGVGVDINTRRLLAAIGDICEQFPLLEIEVLTAPQDDVLQLLHSGRVQVCVVFAGLRVNVLERFQFVGSEQLIACIGPQHPQAGGEPFLEDLVRVRQILVAGRDMPLSDRRPLVGQSYWRTDSLGMALDMVEAGLGWGNFPQSVVAPLLTAGRLRRLNFKNIENGLAMVVNAVWLKNQPLQKGASALVARLASAP</sequence>
<feature type="domain" description="HTH lysR-type" evidence="5">
    <location>
        <begin position="1"/>
        <end position="60"/>
    </location>
</feature>
<dbReference type="Gene3D" id="1.10.10.10">
    <property type="entry name" value="Winged helix-like DNA-binding domain superfamily/Winged helix DNA-binding domain"/>
    <property type="match status" value="1"/>
</dbReference>
<dbReference type="GO" id="GO:0000976">
    <property type="term" value="F:transcription cis-regulatory region binding"/>
    <property type="evidence" value="ECO:0007669"/>
    <property type="project" value="TreeGrafter"/>
</dbReference>
<name>A0A7Y8AS93_PSETO</name>
<dbReference type="Pfam" id="PF03466">
    <property type="entry name" value="LysR_substrate"/>
    <property type="match status" value="1"/>
</dbReference>
<dbReference type="CDD" id="cd05466">
    <property type="entry name" value="PBP2_LTTR_substrate"/>
    <property type="match status" value="1"/>
</dbReference>
<evidence type="ECO:0000256" key="4">
    <source>
        <dbReference type="ARBA" id="ARBA00023163"/>
    </source>
</evidence>
<dbReference type="GO" id="GO:0003700">
    <property type="term" value="F:DNA-binding transcription factor activity"/>
    <property type="evidence" value="ECO:0007669"/>
    <property type="project" value="InterPro"/>
</dbReference>
<dbReference type="PANTHER" id="PTHR30126:SF91">
    <property type="entry name" value="LYSR FAMILY TRANSCRIPTIONAL REGULATOR"/>
    <property type="match status" value="1"/>
</dbReference>
<keyword evidence="3" id="KW-0238">DNA-binding</keyword>
<evidence type="ECO:0000256" key="2">
    <source>
        <dbReference type="ARBA" id="ARBA00023015"/>
    </source>
</evidence>
<dbReference type="RefSeq" id="WP_016973127.1">
    <property type="nucleotide sequence ID" value="NZ_CP020369.1"/>
</dbReference>
<keyword evidence="4" id="KW-0804">Transcription</keyword>
<comment type="similarity">
    <text evidence="1">Belongs to the LysR transcriptional regulatory family.</text>
</comment>
<dbReference type="Gene3D" id="3.40.190.290">
    <property type="match status" value="1"/>
</dbReference>
<gene>
    <name evidence="6" type="ORF">HX787_23695</name>
</gene>
<dbReference type="InterPro" id="IPR036388">
    <property type="entry name" value="WH-like_DNA-bd_sf"/>
</dbReference>
<dbReference type="PANTHER" id="PTHR30126">
    <property type="entry name" value="HTH-TYPE TRANSCRIPTIONAL REGULATOR"/>
    <property type="match status" value="1"/>
</dbReference>
<evidence type="ECO:0000313" key="7">
    <source>
        <dbReference type="Proteomes" id="UP000549134"/>
    </source>
</evidence>
<protein>
    <submittedName>
        <fullName evidence="6">LysR family transcriptional regulator</fullName>
    </submittedName>
</protein>
<dbReference type="PROSITE" id="PS50931">
    <property type="entry name" value="HTH_LYSR"/>
    <property type="match status" value="1"/>
</dbReference>
<evidence type="ECO:0000259" key="5">
    <source>
        <dbReference type="PROSITE" id="PS50931"/>
    </source>
</evidence>
<organism evidence="6 7">
    <name type="scientific">Pseudomonas tolaasii</name>
    <dbReference type="NCBI Taxonomy" id="29442"/>
    <lineage>
        <taxon>Bacteria</taxon>
        <taxon>Pseudomonadati</taxon>
        <taxon>Pseudomonadota</taxon>
        <taxon>Gammaproteobacteria</taxon>
        <taxon>Pseudomonadales</taxon>
        <taxon>Pseudomonadaceae</taxon>
        <taxon>Pseudomonas</taxon>
    </lineage>
</organism>
<comment type="caution">
    <text evidence="6">The sequence shown here is derived from an EMBL/GenBank/DDBJ whole genome shotgun (WGS) entry which is preliminary data.</text>
</comment>
<proteinExistence type="inferred from homology"/>
<dbReference type="EMBL" id="JACAQK010000020">
    <property type="protein sequence ID" value="NWD38859.1"/>
    <property type="molecule type" value="Genomic_DNA"/>
</dbReference>
<dbReference type="AlphaFoldDB" id="A0A7Y8AS93"/>
<dbReference type="SUPFAM" id="SSF53850">
    <property type="entry name" value="Periplasmic binding protein-like II"/>
    <property type="match status" value="1"/>
</dbReference>
<dbReference type="InterPro" id="IPR000847">
    <property type="entry name" value="LysR_HTH_N"/>
</dbReference>